<dbReference type="InterPro" id="IPR000551">
    <property type="entry name" value="MerR-type_HTH_dom"/>
</dbReference>
<dbReference type="PROSITE" id="PS50937">
    <property type="entry name" value="HTH_MERR_2"/>
    <property type="match status" value="1"/>
</dbReference>
<keyword evidence="4" id="KW-1185">Reference proteome</keyword>
<dbReference type="OrthoDB" id="9773308at2"/>
<dbReference type="AlphaFoldDB" id="R9C6R5"/>
<dbReference type="Pfam" id="PF06445">
    <property type="entry name" value="GyrI-like"/>
    <property type="match status" value="1"/>
</dbReference>
<sequence length="278" mass="32712">MRESDLYSIGKVEELCNLSKKALRYYDKMGILSPDKVSDESGYRYYSKKTLLSVPMIKYYKQSGFKLEEMKAFLEGTSYSVFEKSFRNKIDELKAEESEIGLKLKSIKDWYDLIMEAQTVIENEINEVSIKYIDSCRMIYLDQDFKYDYMDSIINIEFTNYIESKSNAITGPVIIKFPSFKDKMNGKCNKMKIMQETILKCKECETIEYGGCMVASCYHIGSHETINETYKKISNWADKNKYTYEESSYERYVTDYWTTKNADKFVTEVMVKIGKYKK</sequence>
<dbReference type="Pfam" id="PF13411">
    <property type="entry name" value="MerR_1"/>
    <property type="match status" value="1"/>
</dbReference>
<dbReference type="CDD" id="cd01107">
    <property type="entry name" value="HTH_BmrR"/>
    <property type="match status" value="1"/>
</dbReference>
<dbReference type="GO" id="GO:0003677">
    <property type="term" value="F:DNA binding"/>
    <property type="evidence" value="ECO:0007669"/>
    <property type="project" value="UniProtKB-KW"/>
</dbReference>
<protein>
    <submittedName>
        <fullName evidence="3">Transcriptional regulatory protein</fullName>
    </submittedName>
</protein>
<evidence type="ECO:0000256" key="1">
    <source>
        <dbReference type="ARBA" id="ARBA00023125"/>
    </source>
</evidence>
<dbReference type="SUPFAM" id="SSF46955">
    <property type="entry name" value="Putative DNA-binding domain"/>
    <property type="match status" value="1"/>
</dbReference>
<comment type="caution">
    <text evidence="3">The sequence shown here is derived from an EMBL/GenBank/DDBJ whole genome shotgun (WGS) entry which is preliminary data.</text>
</comment>
<keyword evidence="1" id="KW-0238">DNA-binding</keyword>
<dbReference type="InterPro" id="IPR029442">
    <property type="entry name" value="GyrI-like"/>
</dbReference>
<feature type="domain" description="HTH merR-type" evidence="2">
    <location>
        <begin position="6"/>
        <end position="76"/>
    </location>
</feature>
<dbReference type="InterPro" id="IPR047057">
    <property type="entry name" value="MerR_fam"/>
</dbReference>
<evidence type="ECO:0000313" key="4">
    <source>
        <dbReference type="Proteomes" id="UP000013988"/>
    </source>
</evidence>
<dbReference type="Proteomes" id="UP000013988">
    <property type="component" value="Unassembled WGS sequence"/>
</dbReference>
<proteinExistence type="predicted"/>
<dbReference type="Gene3D" id="1.10.1660.10">
    <property type="match status" value="1"/>
</dbReference>
<dbReference type="GO" id="GO:0003700">
    <property type="term" value="F:DNA-binding transcription factor activity"/>
    <property type="evidence" value="ECO:0007669"/>
    <property type="project" value="InterPro"/>
</dbReference>
<dbReference type="InterPro" id="IPR009061">
    <property type="entry name" value="DNA-bd_dom_put_sf"/>
</dbReference>
<dbReference type="SMART" id="SM00422">
    <property type="entry name" value="HTH_MERR"/>
    <property type="match status" value="1"/>
</dbReference>
<reference evidence="3 4" key="1">
    <citation type="submission" date="2013-03" db="EMBL/GenBank/DDBJ databases">
        <title>Whole genome shotgun sequencing of Clostridium sartagoforme AAU1.</title>
        <authorList>
            <person name="Joshi C.G."/>
            <person name="Duggirala S.M."/>
            <person name="Nathani N.M."/>
            <person name="Bhatt V.D."/>
            <person name="Patel A.K."/>
            <person name="Pandya P.R."/>
            <person name="KaPatel J.A."/>
        </authorList>
    </citation>
    <scope>NUCLEOTIDE SEQUENCE [LARGE SCALE GENOMIC DNA]</scope>
    <source>
        <strain evidence="3 4">AAU1</strain>
    </source>
</reference>
<evidence type="ECO:0000313" key="3">
    <source>
        <dbReference type="EMBL" id="EOR25064.1"/>
    </source>
</evidence>
<dbReference type="PANTHER" id="PTHR30204:SF96">
    <property type="entry name" value="CHROMOSOME-ANCHORING PROTEIN RACA"/>
    <property type="match status" value="1"/>
</dbReference>
<dbReference type="InterPro" id="IPR011256">
    <property type="entry name" value="Reg_factor_effector_dom_sf"/>
</dbReference>
<organism evidence="3 4">
    <name type="scientific">Clostridium sartagoforme AAU1</name>
    <dbReference type="NCBI Taxonomy" id="1202534"/>
    <lineage>
        <taxon>Bacteria</taxon>
        <taxon>Bacillati</taxon>
        <taxon>Bacillota</taxon>
        <taxon>Clostridia</taxon>
        <taxon>Eubacteriales</taxon>
        <taxon>Clostridiaceae</taxon>
        <taxon>Clostridium</taxon>
    </lineage>
</organism>
<dbReference type="SUPFAM" id="SSF55136">
    <property type="entry name" value="Probable bacterial effector-binding domain"/>
    <property type="match status" value="1"/>
</dbReference>
<dbReference type="EMBL" id="ASRV01000132">
    <property type="protein sequence ID" value="EOR25064.1"/>
    <property type="molecule type" value="Genomic_DNA"/>
</dbReference>
<accession>R9C6R5</accession>
<gene>
    <name evidence="3" type="ORF">A500_11234</name>
</gene>
<dbReference type="Gene3D" id="3.20.80.10">
    <property type="entry name" value="Regulatory factor, effector binding domain"/>
    <property type="match status" value="1"/>
</dbReference>
<dbReference type="PANTHER" id="PTHR30204">
    <property type="entry name" value="REDOX-CYCLING DRUG-SENSING TRANSCRIPTIONAL ACTIVATOR SOXR"/>
    <property type="match status" value="1"/>
</dbReference>
<evidence type="ECO:0000259" key="2">
    <source>
        <dbReference type="PROSITE" id="PS50937"/>
    </source>
</evidence>
<name>R9C6R5_9CLOT</name>
<dbReference type="PATRIC" id="fig|1202534.3.peg.2227"/>
<dbReference type="RefSeq" id="WP_016207584.1">
    <property type="nucleotide sequence ID" value="NZ_ASRV01000132.1"/>
</dbReference>